<evidence type="ECO:0000313" key="3">
    <source>
        <dbReference type="EMBL" id="EEE61435.1"/>
    </source>
</evidence>
<reference evidence="3" key="2">
    <citation type="submission" date="2008-12" db="EMBL/GenBank/DDBJ databases">
        <title>Improved gene annotation of the rice (Oryza sativa) genomes.</title>
        <authorList>
            <person name="Wang J."/>
            <person name="Li R."/>
            <person name="Fan W."/>
            <person name="Huang Q."/>
            <person name="Zhang J."/>
            <person name="Zhou Y."/>
            <person name="Hu Y."/>
            <person name="Zi S."/>
            <person name="Li J."/>
            <person name="Ni P."/>
            <person name="Zheng H."/>
            <person name="Zhang Y."/>
            <person name="Zhao M."/>
            <person name="Hao Q."/>
            <person name="McDermott J."/>
            <person name="Samudrala R."/>
            <person name="Kristiansen K."/>
            <person name="Wong G.K.-S."/>
        </authorList>
    </citation>
    <scope>NUCLEOTIDE SEQUENCE</scope>
</reference>
<feature type="region of interest" description="Disordered" evidence="1">
    <location>
        <begin position="58"/>
        <end position="117"/>
    </location>
</feature>
<feature type="compositionally biased region" description="Basic and acidic residues" evidence="1">
    <location>
        <begin position="89"/>
        <end position="98"/>
    </location>
</feature>
<evidence type="ECO:0000256" key="1">
    <source>
        <dbReference type="SAM" id="MobiDB-lite"/>
    </source>
</evidence>
<dbReference type="PANTHER" id="PTHR36025">
    <property type="entry name" value="DIHYDROOROTATE DEHYDROGENASE (DUF3598)"/>
    <property type="match status" value="1"/>
</dbReference>
<organism evidence="3">
    <name type="scientific">Oryza sativa subsp. japonica</name>
    <name type="common">Rice</name>
    <dbReference type="NCBI Taxonomy" id="39947"/>
    <lineage>
        <taxon>Eukaryota</taxon>
        <taxon>Viridiplantae</taxon>
        <taxon>Streptophyta</taxon>
        <taxon>Embryophyta</taxon>
        <taxon>Tracheophyta</taxon>
        <taxon>Spermatophyta</taxon>
        <taxon>Magnoliopsida</taxon>
        <taxon>Liliopsida</taxon>
        <taxon>Poales</taxon>
        <taxon>Poaceae</taxon>
        <taxon>BOP clade</taxon>
        <taxon>Oryzoideae</taxon>
        <taxon>Oryzeae</taxon>
        <taxon>Oryzinae</taxon>
        <taxon>Oryza</taxon>
        <taxon>Oryza sativa</taxon>
    </lineage>
</organism>
<dbReference type="InterPro" id="IPR006816">
    <property type="entry name" value="ELMO_dom"/>
</dbReference>
<feature type="domain" description="ELMO" evidence="2">
    <location>
        <begin position="567"/>
        <end position="728"/>
    </location>
</feature>
<sequence>MQPPCLGACSGGLALPVHRYHRLSSASRATVSCAAAAGGGKASPRGKENVWSVDNDRAAAAAAEASPGPEAPPPEAPGRLTPPAAAGPGKEKGERSRGLEASGLRSHARGGRDSAPNPGLALVQYLSGVWKGVGAVFSPITAEMEPVGVGSKQEYLYDCYTLSHIEKHADNNYGSVIRRKTNWVQLNPHGEAEKQSAGYDSGDQYNYSDKRTLDLPAHESFDLKKSDVLDEDSIAQEPGIVYFEDGSYSRGPVDLAIGEFDESKYFISPTYKFEQCLVKGCHKRLRIVHTIELNEGGANIQIVRIAVYEEKWVSPAHIHVEDDTPVDVKPLSQRKRTKPSDLTGSWKVYEVSATPIFSEERQEIEGGALFVYLCMETVKKRSLPESSVFFGEEEMLDMQDVTMLWLPGGVTAYVDVDKDGILCIGVGWYSDEGINMVMERDYGTDGKLRDVRWKTEVKRRFYGIILECNYVSCVFCPSKMVMSQSKASHTKLSPDPNFFSPVESGRDYAAEVVAGSTAWIGRGFSCVCAQRRDSDQRISFDLSPAQECCLQRLQNRIEVPYDGSNGEHQEALKTLWHVSFPGTELLGLVSDQWKEMGWQGKDPSTDFRGGGFISLENLLYFAKNYTKSFQELLCKQNGDRALWEYPFAVAGVNITFMLIQMLDLQAAKPRSLIGSVFLNLLLENDRAFDILYCITFKLMDHKWLEMHANYMDFNAVIKSTRRQLERELLLEDIQRIEDMPSYRFLDR</sequence>
<dbReference type="InterPro" id="IPR012674">
    <property type="entry name" value="Calycin"/>
</dbReference>
<dbReference type="SUPFAM" id="SSF50814">
    <property type="entry name" value="Lipocalins"/>
    <property type="match status" value="1"/>
</dbReference>
<accession>B9FGF1</accession>
<gene>
    <name evidence="3" type="ORF">OsJ_15660</name>
</gene>
<reference evidence="3" key="1">
    <citation type="journal article" date="2005" name="PLoS Biol.">
        <title>The genomes of Oryza sativa: a history of duplications.</title>
        <authorList>
            <person name="Yu J."/>
            <person name="Wang J."/>
            <person name="Lin W."/>
            <person name="Li S."/>
            <person name="Li H."/>
            <person name="Zhou J."/>
            <person name="Ni P."/>
            <person name="Dong W."/>
            <person name="Hu S."/>
            <person name="Zeng C."/>
            <person name="Zhang J."/>
            <person name="Zhang Y."/>
            <person name="Li R."/>
            <person name="Xu Z."/>
            <person name="Li S."/>
            <person name="Li X."/>
            <person name="Zheng H."/>
            <person name="Cong L."/>
            <person name="Lin L."/>
            <person name="Yin J."/>
            <person name="Geng J."/>
            <person name="Li G."/>
            <person name="Shi J."/>
            <person name="Liu J."/>
            <person name="Lv H."/>
            <person name="Li J."/>
            <person name="Wang J."/>
            <person name="Deng Y."/>
            <person name="Ran L."/>
            <person name="Shi X."/>
            <person name="Wang X."/>
            <person name="Wu Q."/>
            <person name="Li C."/>
            <person name="Ren X."/>
            <person name="Wang J."/>
            <person name="Wang X."/>
            <person name="Li D."/>
            <person name="Liu D."/>
            <person name="Zhang X."/>
            <person name="Ji Z."/>
            <person name="Zhao W."/>
            <person name="Sun Y."/>
            <person name="Zhang Z."/>
            <person name="Bao J."/>
            <person name="Han Y."/>
            <person name="Dong L."/>
            <person name="Ji J."/>
            <person name="Chen P."/>
            <person name="Wu S."/>
            <person name="Liu J."/>
            <person name="Xiao Y."/>
            <person name="Bu D."/>
            <person name="Tan J."/>
            <person name="Yang L."/>
            <person name="Ye C."/>
            <person name="Zhang J."/>
            <person name="Xu J."/>
            <person name="Zhou Y."/>
            <person name="Yu Y."/>
            <person name="Zhang B."/>
            <person name="Zhuang S."/>
            <person name="Wei H."/>
            <person name="Liu B."/>
            <person name="Lei M."/>
            <person name="Yu H."/>
            <person name="Li Y."/>
            <person name="Xu H."/>
            <person name="Wei S."/>
            <person name="He X."/>
            <person name="Fang L."/>
            <person name="Zhang Z."/>
            <person name="Zhang Y."/>
            <person name="Huang X."/>
            <person name="Su Z."/>
            <person name="Tong W."/>
            <person name="Li J."/>
            <person name="Tong Z."/>
            <person name="Li S."/>
            <person name="Ye J."/>
            <person name="Wang L."/>
            <person name="Fang L."/>
            <person name="Lei T."/>
            <person name="Chen C."/>
            <person name="Chen H."/>
            <person name="Xu Z."/>
            <person name="Li H."/>
            <person name="Huang H."/>
            <person name="Zhang F."/>
            <person name="Xu H."/>
            <person name="Li N."/>
            <person name="Zhao C."/>
            <person name="Li S."/>
            <person name="Dong L."/>
            <person name="Huang Y."/>
            <person name="Li L."/>
            <person name="Xi Y."/>
            <person name="Qi Q."/>
            <person name="Li W."/>
            <person name="Zhang B."/>
            <person name="Hu W."/>
            <person name="Zhang Y."/>
            <person name="Tian X."/>
            <person name="Jiao Y."/>
            <person name="Liang X."/>
            <person name="Jin J."/>
            <person name="Gao L."/>
            <person name="Zheng W."/>
            <person name="Hao B."/>
            <person name="Liu S."/>
            <person name="Wang W."/>
            <person name="Yuan L."/>
            <person name="Cao M."/>
            <person name="McDermott J."/>
            <person name="Samudrala R."/>
            <person name="Wang J."/>
            <person name="Wong G.K."/>
            <person name="Yang H."/>
        </authorList>
    </citation>
    <scope>NUCLEOTIDE SEQUENCE [LARGE SCALE GENOMIC DNA]</scope>
</reference>
<dbReference type="PANTHER" id="PTHR36025:SF1">
    <property type="entry name" value="DIHYDROOROTATE DEHYDROGENASE (DUF3598)"/>
    <property type="match status" value="1"/>
</dbReference>
<dbReference type="PROSITE" id="PS51335">
    <property type="entry name" value="ELMO"/>
    <property type="match status" value="1"/>
</dbReference>
<feature type="compositionally biased region" description="Low complexity" evidence="1">
    <location>
        <begin position="58"/>
        <end position="68"/>
    </location>
</feature>
<name>B9FGF1_ORYSJ</name>
<dbReference type="Pfam" id="PF04727">
    <property type="entry name" value="ELMO_CED12"/>
    <property type="match status" value="1"/>
</dbReference>
<proteinExistence type="predicted"/>
<evidence type="ECO:0000259" key="2">
    <source>
        <dbReference type="PROSITE" id="PS51335"/>
    </source>
</evidence>
<protein>
    <recommendedName>
        <fullName evidence="2">ELMO domain-containing protein</fullName>
    </recommendedName>
</protein>
<dbReference type="AlphaFoldDB" id="B9FGF1"/>
<dbReference type="Proteomes" id="UP000007752">
    <property type="component" value="Chromosome 4"/>
</dbReference>
<dbReference type="EMBL" id="CM000141">
    <property type="protein sequence ID" value="EEE61435.1"/>
    <property type="molecule type" value="Genomic_DNA"/>
</dbReference>